<organism evidence="2 3">
    <name type="scientific">Ficus carica</name>
    <name type="common">Common fig</name>
    <dbReference type="NCBI Taxonomy" id="3494"/>
    <lineage>
        <taxon>Eukaryota</taxon>
        <taxon>Viridiplantae</taxon>
        <taxon>Streptophyta</taxon>
        <taxon>Embryophyta</taxon>
        <taxon>Tracheophyta</taxon>
        <taxon>Spermatophyta</taxon>
        <taxon>Magnoliopsida</taxon>
        <taxon>eudicotyledons</taxon>
        <taxon>Gunneridae</taxon>
        <taxon>Pentapetalae</taxon>
        <taxon>rosids</taxon>
        <taxon>fabids</taxon>
        <taxon>Rosales</taxon>
        <taxon>Moraceae</taxon>
        <taxon>Ficeae</taxon>
        <taxon>Ficus</taxon>
    </lineage>
</organism>
<dbReference type="EMBL" id="BTGU01000015">
    <property type="protein sequence ID" value="GMN42977.1"/>
    <property type="molecule type" value="Genomic_DNA"/>
</dbReference>
<dbReference type="Proteomes" id="UP001187192">
    <property type="component" value="Unassembled WGS sequence"/>
</dbReference>
<accession>A0AA87ZYJ4</accession>
<dbReference type="AlphaFoldDB" id="A0AA87ZYJ4"/>
<evidence type="ECO:0000313" key="3">
    <source>
        <dbReference type="Proteomes" id="UP001187192"/>
    </source>
</evidence>
<evidence type="ECO:0000256" key="1">
    <source>
        <dbReference type="SAM" id="MobiDB-lite"/>
    </source>
</evidence>
<name>A0AA87ZYJ4_FICCA</name>
<evidence type="ECO:0000313" key="2">
    <source>
        <dbReference type="EMBL" id="GMN42977.1"/>
    </source>
</evidence>
<gene>
    <name evidence="2" type="ORF">TIFTF001_012177</name>
</gene>
<keyword evidence="3" id="KW-1185">Reference proteome</keyword>
<feature type="region of interest" description="Disordered" evidence="1">
    <location>
        <begin position="1"/>
        <end position="29"/>
    </location>
</feature>
<comment type="caution">
    <text evidence="2">The sequence shown here is derived from an EMBL/GenBank/DDBJ whole genome shotgun (WGS) entry which is preliminary data.</text>
</comment>
<proteinExistence type="predicted"/>
<reference evidence="2" key="1">
    <citation type="submission" date="2023-07" db="EMBL/GenBank/DDBJ databases">
        <title>draft genome sequence of fig (Ficus carica).</title>
        <authorList>
            <person name="Takahashi T."/>
            <person name="Nishimura K."/>
        </authorList>
    </citation>
    <scope>NUCLEOTIDE SEQUENCE</scope>
</reference>
<protein>
    <submittedName>
        <fullName evidence="2">Uncharacterized protein</fullName>
    </submittedName>
</protein>
<sequence>MESGDDSGRNWAPQRPSQSRRRRQRGCESWRRGRFEIDCELQWPRRLQSLAKNREIAISRTAPSTGVPRLGGDGGPARLGWVRYIVGFFG</sequence>